<dbReference type="Ensembl" id="ENSCJAT00000122739.1">
    <property type="protein sequence ID" value="ENSCJAP00000079416.1"/>
    <property type="gene ID" value="ENSCJAG00000010357.5"/>
</dbReference>
<dbReference type="InterPro" id="IPR010989">
    <property type="entry name" value="SNARE"/>
</dbReference>
<feature type="region of interest" description="Disordered" evidence="2">
    <location>
        <begin position="795"/>
        <end position="896"/>
    </location>
</feature>
<organism evidence="4 5">
    <name type="scientific">Callithrix jacchus</name>
    <name type="common">White-tufted-ear marmoset</name>
    <name type="synonym">Simia Jacchus</name>
    <dbReference type="NCBI Taxonomy" id="9483"/>
    <lineage>
        <taxon>Eukaryota</taxon>
        <taxon>Metazoa</taxon>
        <taxon>Chordata</taxon>
        <taxon>Craniata</taxon>
        <taxon>Vertebrata</taxon>
        <taxon>Euteleostomi</taxon>
        <taxon>Mammalia</taxon>
        <taxon>Eutheria</taxon>
        <taxon>Euarchontoglires</taxon>
        <taxon>Primates</taxon>
        <taxon>Haplorrhini</taxon>
        <taxon>Platyrrhini</taxon>
        <taxon>Cebidae</taxon>
        <taxon>Callitrichinae</taxon>
        <taxon>Callithrix</taxon>
        <taxon>Callithrix</taxon>
    </lineage>
</organism>
<feature type="compositionally biased region" description="Basic and acidic residues" evidence="2">
    <location>
        <begin position="1"/>
        <end position="20"/>
    </location>
</feature>
<evidence type="ECO:0000313" key="4">
    <source>
        <dbReference type="Ensembl" id="ENSCJAP00000079416.1"/>
    </source>
</evidence>
<keyword evidence="1" id="KW-0175">Coiled coil</keyword>
<dbReference type="Gene3D" id="1.20.58.70">
    <property type="match status" value="1"/>
</dbReference>
<dbReference type="GO" id="GO:0016020">
    <property type="term" value="C:membrane"/>
    <property type="evidence" value="ECO:0007669"/>
    <property type="project" value="InterPro"/>
</dbReference>
<dbReference type="GO" id="GO:0016192">
    <property type="term" value="P:vesicle-mediated transport"/>
    <property type="evidence" value="ECO:0007669"/>
    <property type="project" value="InterPro"/>
</dbReference>
<evidence type="ECO:0000256" key="2">
    <source>
        <dbReference type="SAM" id="MobiDB-lite"/>
    </source>
</evidence>
<feature type="region of interest" description="Disordered" evidence="2">
    <location>
        <begin position="655"/>
        <end position="709"/>
    </location>
</feature>
<reference evidence="4" key="2">
    <citation type="submission" date="2025-08" db="UniProtKB">
        <authorList>
            <consortium name="Ensembl"/>
        </authorList>
    </citation>
    <scope>IDENTIFICATION</scope>
</reference>
<dbReference type="PANTHER" id="PTHR23098:SF22">
    <property type="entry name" value="MYB-LIKE DOMAIN-CONTAINING PROTEIN"/>
    <property type="match status" value="1"/>
</dbReference>
<dbReference type="PANTHER" id="PTHR23098">
    <property type="entry name" value="AGAP001331-PA-RELATED"/>
    <property type="match status" value="1"/>
</dbReference>
<reference evidence="4 5" key="1">
    <citation type="submission" date="2009-03" db="EMBL/GenBank/DDBJ databases">
        <authorList>
            <person name="Warren W."/>
            <person name="Ye L."/>
            <person name="Minx P."/>
            <person name="Worley K."/>
            <person name="Gibbs R."/>
            <person name="Wilson R.K."/>
        </authorList>
    </citation>
    <scope>NUCLEOTIDE SEQUENCE [LARGE SCALE GENOMIC DNA]</scope>
</reference>
<dbReference type="GeneTree" id="ENSGT01000000214440"/>
<proteinExistence type="predicted"/>
<feature type="region of interest" description="Disordered" evidence="2">
    <location>
        <begin position="290"/>
        <end position="334"/>
    </location>
</feature>
<evidence type="ECO:0000259" key="3">
    <source>
        <dbReference type="SMART" id="SM00503"/>
    </source>
</evidence>
<dbReference type="GO" id="GO:0005634">
    <property type="term" value="C:nucleus"/>
    <property type="evidence" value="ECO:0007669"/>
    <property type="project" value="TreeGrafter"/>
</dbReference>
<dbReference type="AlphaFoldDB" id="A0A8I3WE20"/>
<feature type="compositionally biased region" description="Polar residues" evidence="2">
    <location>
        <begin position="795"/>
        <end position="804"/>
    </location>
</feature>
<dbReference type="InterPro" id="IPR028002">
    <property type="entry name" value="Myb_DNA-bind_5"/>
</dbReference>
<evidence type="ECO:0000313" key="5">
    <source>
        <dbReference type="Proteomes" id="UP000008225"/>
    </source>
</evidence>
<evidence type="ECO:0000256" key="1">
    <source>
        <dbReference type="ARBA" id="ARBA00023054"/>
    </source>
</evidence>
<name>A0A8I3WE20_CALJA</name>
<sequence length="1010" mass="108499">MFGCPPRRERTERPASHQDPGESAAAAAAAGLGPGCGRAWAARARRSGPVEGPGAAWGAAQLEGARWRPCGGRGRAGRGGEGAGPHRGRIRGAPGTRSRSPPRAPLFGDRPAGMCAPRRVLARCPDPRSVGSLAREPGARAWRSALSWGRRRAYLLGARDGDLPVNKRSPPLSLSWRPRPWVLPPPRLSVLSRSCKKLGAEAAGPGVCKKMSYGSIAGGGGLGSRGPVGGPSRQGYQPLECARCWTEYGIRHFPCPSPESKLQNPCLGKDGEGDLGPAGIPIVLRARKRGPGLAPEGSRMPEPTSSPTTGPRKDLAAGPRGRMVGPGATRAKKRKPNFCPQETEVLVSKVSKHHQLLFGTGLLRAEPTRRYRVWSRILQAVNALGYCRRDLVDLKHKWRDLRAVVRRKLGDLRKAAHSPGLSSGKPQALALTPVEQVVAKTFSCQALASEGFGLEPHRATQADPRDLQELFQETSANVFQINLSVTSLERSLRSLGTPSDTQELRDSLHTAQQETNKTIASSAGSVKQMAELLHSSCPEHSQLDQLKAQLSDAIQRYGVVQKKIAEKSRALLPVAPRGSKQSPQAPFAELADDEKIFNGSDNVWQGQEQALLPDITEEDLEAVQLREEAILQMESNLLDVNQIIKDLASMASEQGEAVGSSGSHAMCRQSCSPEPAMNLLPSAGPGPTPLRPGPHSRTKTRKPNFSPQETEVLVQRVRRHYPLLFGALRGTPARKLRVWNRILQAVNALGYCRRDLVDLKHKWRDLRGAVRKKLAEGTVPGLILTPVERVVAETFSTHSPQGQGQAMEPLPTDEDEAPSCLWLPLRSPEGPSPPEPDPLDLRGVFRTPSSPSPPTSPASTPQAATFAGSFQPSPPSSAPAPPQSSGRTPGAAPEPSVFEQRLLDSQRRQGALLSSWAQQQSALMAQQSLLLQQLAEQSQRLADGVEALHRTLERLVGVCPTREASPSLRDGGPAGGVAHGPARDAQFSPQGAHAGLEVFSGMILKVEEEI</sequence>
<dbReference type="Pfam" id="PF13873">
    <property type="entry name" value="Myb_DNA-bind_5"/>
    <property type="match status" value="2"/>
</dbReference>
<dbReference type="SMART" id="SM00503">
    <property type="entry name" value="SynN"/>
    <property type="match status" value="1"/>
</dbReference>
<dbReference type="Proteomes" id="UP000008225">
    <property type="component" value="Chromosome 16"/>
</dbReference>
<feature type="domain" description="Syntaxin N-terminal" evidence="3">
    <location>
        <begin position="459"/>
        <end position="569"/>
    </location>
</feature>
<dbReference type="SUPFAM" id="SSF47661">
    <property type="entry name" value="t-snare proteins"/>
    <property type="match status" value="1"/>
</dbReference>
<feature type="compositionally biased region" description="Pro residues" evidence="2">
    <location>
        <begin position="872"/>
        <end position="882"/>
    </location>
</feature>
<feature type="region of interest" description="Disordered" evidence="2">
    <location>
        <begin position="1"/>
        <end position="112"/>
    </location>
</feature>
<dbReference type="Gene3D" id="1.20.5.110">
    <property type="match status" value="1"/>
</dbReference>
<reference evidence="4" key="3">
    <citation type="submission" date="2025-09" db="UniProtKB">
        <authorList>
            <consortium name="Ensembl"/>
        </authorList>
    </citation>
    <scope>IDENTIFICATION</scope>
</reference>
<dbReference type="Pfam" id="PF14523">
    <property type="entry name" value="Syntaxin_2"/>
    <property type="match status" value="1"/>
</dbReference>
<accession>A0A8I3WE20</accession>
<feature type="compositionally biased region" description="Low complexity" evidence="2">
    <location>
        <begin position="857"/>
        <end position="871"/>
    </location>
</feature>
<protein>
    <recommendedName>
        <fullName evidence="3">Syntaxin N-terminal domain-containing protein</fullName>
    </recommendedName>
</protein>
<dbReference type="InterPro" id="IPR006011">
    <property type="entry name" value="Syntaxin_N"/>
</dbReference>
<dbReference type="FunFam" id="1.20.58.70:FF:000014">
    <property type="entry name" value="t-SNARE domain containing 1"/>
    <property type="match status" value="1"/>
</dbReference>
<feature type="compositionally biased region" description="Gly residues" evidence="2">
    <location>
        <begin position="71"/>
        <end position="85"/>
    </location>
</feature>
<keyword evidence="5" id="KW-1185">Reference proteome</keyword>